<dbReference type="SUPFAM" id="SSF48350">
    <property type="entry name" value="GTPase activation domain, GAP"/>
    <property type="match status" value="1"/>
</dbReference>
<dbReference type="InterPro" id="IPR036390">
    <property type="entry name" value="WH_DNA-bd_sf"/>
</dbReference>
<name>A0AAV4PMY6_9ARAC</name>
<dbReference type="PANTHER" id="PTHR16206:SF19">
    <property type="entry name" value="DEP DOMAIN-CONTAINING PROTEIN"/>
    <property type="match status" value="1"/>
</dbReference>
<dbReference type="Gene3D" id="1.10.10.10">
    <property type="entry name" value="Winged helix-like DNA-binding domain superfamily/Winged helix DNA-binding domain"/>
    <property type="match status" value="1"/>
</dbReference>
<feature type="domain" description="DEP" evidence="1">
    <location>
        <begin position="40"/>
        <end position="124"/>
    </location>
</feature>
<proteinExistence type="predicted"/>
<dbReference type="InterPro" id="IPR008936">
    <property type="entry name" value="Rho_GTPase_activation_prot"/>
</dbReference>
<keyword evidence="3" id="KW-1185">Reference proteome</keyword>
<evidence type="ECO:0000259" key="1">
    <source>
        <dbReference type="SMART" id="SM00049"/>
    </source>
</evidence>
<protein>
    <recommendedName>
        <fullName evidence="1">DEP domain-containing protein</fullName>
    </recommendedName>
</protein>
<dbReference type="InterPro" id="IPR000591">
    <property type="entry name" value="DEP_dom"/>
</dbReference>
<dbReference type="AlphaFoldDB" id="A0AAV4PMY6"/>
<sequence>MEEENGGSFESLSTIQPNARRLDPFWATRLWQKLIKEALMEVKVCRQRHFLKNYDEVFNGEDLVNNVFQFLKKCTSELDVERINRSNALKVCQVLMDKKFFESVVPKGNQKFEDSSSKLYRFIQDQITDESVSKECDDKEQKPVFVEDKENVCLSPYGINSSTFTPDTAFSTKRRSIRLKTPLLRVRDTKPSPVRFSKRSARDPDEEATLNLRDTALALLLQLVEVPILESLLSVPFDLPELAEAPQPFIFENDFTPRKIKPTKLDYKGPVADLPLVKAASSCLDGRYPAGITGIWSLQVCKVLCYKSVVERFSCSADSLISGEYFSICIPIVQMLKAGQRKRALYAVQLLIFHLPWKRRKQLQHLLHFLHLVVDDIFVSVDKRVTNYEAVLRDFLPIIFKHPLVSDETQKILFDFLLLKSAVVFNIPPYLQKIKESGLHFCETVPVEDLETTSALYTNRCLLDLASSVADSTNIKLADKKVWLKKLKKHHPTAYQACSFEE</sequence>
<dbReference type="SUPFAM" id="SSF46785">
    <property type="entry name" value="Winged helix' DNA-binding domain"/>
    <property type="match status" value="1"/>
</dbReference>
<gene>
    <name evidence="2" type="ORF">CDAR_583001</name>
</gene>
<evidence type="ECO:0000313" key="2">
    <source>
        <dbReference type="EMBL" id="GIX96567.1"/>
    </source>
</evidence>
<dbReference type="InterPro" id="IPR036388">
    <property type="entry name" value="WH-like_DNA-bd_sf"/>
</dbReference>
<comment type="caution">
    <text evidence="2">The sequence shown here is derived from an EMBL/GenBank/DDBJ whole genome shotgun (WGS) entry which is preliminary data.</text>
</comment>
<reference evidence="2 3" key="1">
    <citation type="submission" date="2021-06" db="EMBL/GenBank/DDBJ databases">
        <title>Caerostris darwini draft genome.</title>
        <authorList>
            <person name="Kono N."/>
            <person name="Arakawa K."/>
        </authorList>
    </citation>
    <scope>NUCLEOTIDE SEQUENCE [LARGE SCALE GENOMIC DNA]</scope>
</reference>
<evidence type="ECO:0000313" key="3">
    <source>
        <dbReference type="Proteomes" id="UP001054837"/>
    </source>
</evidence>
<dbReference type="SMART" id="SM00049">
    <property type="entry name" value="DEP"/>
    <property type="match status" value="1"/>
</dbReference>
<dbReference type="GO" id="GO:0035556">
    <property type="term" value="P:intracellular signal transduction"/>
    <property type="evidence" value="ECO:0007669"/>
    <property type="project" value="InterPro"/>
</dbReference>
<dbReference type="EMBL" id="BPLQ01002943">
    <property type="protein sequence ID" value="GIX96567.1"/>
    <property type="molecule type" value="Genomic_DNA"/>
</dbReference>
<accession>A0AAV4PMY6</accession>
<dbReference type="PANTHER" id="PTHR16206">
    <property type="entry name" value="DEP DOMAIN-CONTAINING"/>
    <property type="match status" value="1"/>
</dbReference>
<organism evidence="2 3">
    <name type="scientific">Caerostris darwini</name>
    <dbReference type="NCBI Taxonomy" id="1538125"/>
    <lineage>
        <taxon>Eukaryota</taxon>
        <taxon>Metazoa</taxon>
        <taxon>Ecdysozoa</taxon>
        <taxon>Arthropoda</taxon>
        <taxon>Chelicerata</taxon>
        <taxon>Arachnida</taxon>
        <taxon>Araneae</taxon>
        <taxon>Araneomorphae</taxon>
        <taxon>Entelegynae</taxon>
        <taxon>Araneoidea</taxon>
        <taxon>Araneidae</taxon>
        <taxon>Caerostris</taxon>
    </lineage>
</organism>
<dbReference type="Proteomes" id="UP001054837">
    <property type="component" value="Unassembled WGS sequence"/>
</dbReference>
<dbReference type="Pfam" id="PF00610">
    <property type="entry name" value="DEP"/>
    <property type="match status" value="1"/>
</dbReference>